<evidence type="ECO:0000313" key="19">
    <source>
        <dbReference type="EMBL" id="MBT0654573.1"/>
    </source>
</evidence>
<dbReference type="Pfam" id="PF02518">
    <property type="entry name" value="HATPase_c"/>
    <property type="match status" value="1"/>
</dbReference>
<dbReference type="Pfam" id="PF00512">
    <property type="entry name" value="HisKA"/>
    <property type="match status" value="1"/>
</dbReference>
<feature type="transmembrane region" description="Helical" evidence="16">
    <location>
        <begin position="20"/>
        <end position="39"/>
    </location>
</feature>
<evidence type="ECO:0000256" key="12">
    <source>
        <dbReference type="ARBA" id="ARBA00022840"/>
    </source>
</evidence>
<evidence type="ECO:0000259" key="18">
    <source>
        <dbReference type="PROSITE" id="PS50885"/>
    </source>
</evidence>
<dbReference type="Gene3D" id="6.10.340.10">
    <property type="match status" value="1"/>
</dbReference>
<keyword evidence="14" id="KW-0902">Two-component regulatory system</keyword>
<reference evidence="19 20" key="1">
    <citation type="submission" date="2021-05" db="EMBL/GenBank/DDBJ databases">
        <title>The draft genome of Geobacter luticola JCM 17780.</title>
        <authorList>
            <person name="Xu Z."/>
            <person name="Masuda Y."/>
            <person name="Itoh H."/>
            <person name="Senoo K."/>
        </authorList>
    </citation>
    <scope>NUCLEOTIDE SEQUENCE [LARGE SCALE GENOMIC DNA]</scope>
    <source>
        <strain evidence="19 20">JCM 17780</strain>
    </source>
</reference>
<keyword evidence="10" id="KW-0547">Nucleotide-binding</keyword>
<keyword evidence="11 19" id="KW-0418">Kinase</keyword>
<dbReference type="SUPFAM" id="SSF158472">
    <property type="entry name" value="HAMP domain-like"/>
    <property type="match status" value="1"/>
</dbReference>
<dbReference type="InterPro" id="IPR036890">
    <property type="entry name" value="HATPase_C_sf"/>
</dbReference>
<dbReference type="PROSITE" id="PS50885">
    <property type="entry name" value="HAMP"/>
    <property type="match status" value="1"/>
</dbReference>
<keyword evidence="13 16" id="KW-1133">Transmembrane helix</keyword>
<dbReference type="InterPro" id="IPR050428">
    <property type="entry name" value="TCS_sensor_his_kinase"/>
</dbReference>
<sequence>MNSRPIFPRFSLVSKLTVHYSLFTFLILLASTVLMYWGLVSSFDRRNHSYLDSQVRLIGALLQKGDQEALKKEVLYDHPSVEYIRHYERVLDEGEHVLLETPAIRKVLPPELFTAESFKGTMKAQRFADGNLYVLKSAWFPLASGEKRLVQVALEISQVEKIRADYRHKLLTVLIVGVILCAGAGIFIARRDLRPLREITETARNITVSNLDERIYKETFPKELQVLATAFDGMLDRLNNAFESLSNYSANLAHELRTPISILMGEAEVALSRPRSADEYRRVIESELEECQHLTRLIESLLFLARFDRNEIELKAEEVDVCELVEGIWEYFGPLVEEHGITFECTGEALLAADRELLRRALGNLIHNAIVYNKKRGRVTVAIRQQEDRSAEISISDTGCGISPEQLPRIFDRLNRNGRSKQLSPMWPGLVLPIAKTIMELHGGTITVASELERGTTFTLRFPPPVAQPSRKMTKS</sequence>
<dbReference type="Proteomes" id="UP000756860">
    <property type="component" value="Unassembled WGS sequence"/>
</dbReference>
<comment type="caution">
    <text evidence="19">The sequence shown here is derived from an EMBL/GenBank/DDBJ whole genome shotgun (WGS) entry which is preliminary data.</text>
</comment>
<dbReference type="InterPro" id="IPR003594">
    <property type="entry name" value="HATPase_dom"/>
</dbReference>
<evidence type="ECO:0000313" key="20">
    <source>
        <dbReference type="Proteomes" id="UP000756860"/>
    </source>
</evidence>
<dbReference type="GO" id="GO:0004673">
    <property type="term" value="F:protein histidine kinase activity"/>
    <property type="evidence" value="ECO:0007669"/>
    <property type="project" value="UniProtKB-EC"/>
</dbReference>
<dbReference type="PANTHER" id="PTHR45436">
    <property type="entry name" value="SENSOR HISTIDINE KINASE YKOH"/>
    <property type="match status" value="1"/>
</dbReference>
<evidence type="ECO:0000256" key="6">
    <source>
        <dbReference type="ARBA" id="ARBA00022519"/>
    </source>
</evidence>
<comment type="subcellular location">
    <subcellularLocation>
        <location evidence="3">Cell inner membrane</location>
    </subcellularLocation>
    <subcellularLocation>
        <location evidence="2">Membrane</location>
        <topology evidence="2">Multi-pass membrane protein</topology>
    </subcellularLocation>
</comment>
<keyword evidence="8 19" id="KW-0808">Transferase</keyword>
<evidence type="ECO:0000256" key="4">
    <source>
        <dbReference type="ARBA" id="ARBA00012438"/>
    </source>
</evidence>
<dbReference type="SMART" id="SM00387">
    <property type="entry name" value="HATPase_c"/>
    <property type="match status" value="1"/>
</dbReference>
<name>A0ABS5SGT0_9BACT</name>
<dbReference type="InterPro" id="IPR005467">
    <property type="entry name" value="His_kinase_dom"/>
</dbReference>
<keyword evidence="9 16" id="KW-0812">Transmembrane</keyword>
<evidence type="ECO:0000259" key="17">
    <source>
        <dbReference type="PROSITE" id="PS50109"/>
    </source>
</evidence>
<dbReference type="SMART" id="SM00388">
    <property type="entry name" value="HisKA"/>
    <property type="match status" value="1"/>
</dbReference>
<evidence type="ECO:0000256" key="7">
    <source>
        <dbReference type="ARBA" id="ARBA00022553"/>
    </source>
</evidence>
<evidence type="ECO:0000256" key="3">
    <source>
        <dbReference type="ARBA" id="ARBA00004533"/>
    </source>
</evidence>
<dbReference type="PRINTS" id="PR00344">
    <property type="entry name" value="BCTRLSENSOR"/>
</dbReference>
<feature type="domain" description="Histidine kinase" evidence="17">
    <location>
        <begin position="251"/>
        <end position="466"/>
    </location>
</feature>
<dbReference type="PANTHER" id="PTHR45436:SF15">
    <property type="entry name" value="SENSOR HISTIDINE KINASE CUSS"/>
    <property type="match status" value="1"/>
</dbReference>
<dbReference type="SUPFAM" id="SSF55874">
    <property type="entry name" value="ATPase domain of HSP90 chaperone/DNA topoisomerase II/histidine kinase"/>
    <property type="match status" value="1"/>
</dbReference>
<evidence type="ECO:0000256" key="1">
    <source>
        <dbReference type="ARBA" id="ARBA00000085"/>
    </source>
</evidence>
<evidence type="ECO:0000256" key="8">
    <source>
        <dbReference type="ARBA" id="ARBA00022679"/>
    </source>
</evidence>
<evidence type="ECO:0000256" key="10">
    <source>
        <dbReference type="ARBA" id="ARBA00022741"/>
    </source>
</evidence>
<dbReference type="CDD" id="cd06225">
    <property type="entry name" value="HAMP"/>
    <property type="match status" value="1"/>
</dbReference>
<dbReference type="Pfam" id="PF00672">
    <property type="entry name" value="HAMP"/>
    <property type="match status" value="1"/>
</dbReference>
<dbReference type="EMBL" id="JAHCVK010000012">
    <property type="protein sequence ID" value="MBT0654573.1"/>
    <property type="molecule type" value="Genomic_DNA"/>
</dbReference>
<keyword evidence="5" id="KW-1003">Cell membrane</keyword>
<dbReference type="PROSITE" id="PS50109">
    <property type="entry name" value="HIS_KIN"/>
    <property type="match status" value="1"/>
</dbReference>
<evidence type="ECO:0000256" key="5">
    <source>
        <dbReference type="ARBA" id="ARBA00022475"/>
    </source>
</evidence>
<dbReference type="SMART" id="SM00304">
    <property type="entry name" value="HAMP"/>
    <property type="match status" value="1"/>
</dbReference>
<dbReference type="Gene3D" id="3.30.565.10">
    <property type="entry name" value="Histidine kinase-like ATPase, C-terminal domain"/>
    <property type="match status" value="1"/>
</dbReference>
<evidence type="ECO:0000256" key="2">
    <source>
        <dbReference type="ARBA" id="ARBA00004141"/>
    </source>
</evidence>
<dbReference type="CDD" id="cd00075">
    <property type="entry name" value="HATPase"/>
    <property type="match status" value="1"/>
</dbReference>
<dbReference type="InterPro" id="IPR006290">
    <property type="entry name" value="CztS_silS_copS"/>
</dbReference>
<keyword evidence="6" id="KW-0997">Cell inner membrane</keyword>
<accession>A0ABS5SGT0</accession>
<feature type="domain" description="HAMP" evidence="18">
    <location>
        <begin position="190"/>
        <end position="243"/>
    </location>
</feature>
<protein>
    <recommendedName>
        <fullName evidence="4">histidine kinase</fullName>
        <ecNumber evidence="4">2.7.13.3</ecNumber>
    </recommendedName>
</protein>
<dbReference type="RefSeq" id="WP_214176582.1">
    <property type="nucleotide sequence ID" value="NZ_JAHCVK010000012.1"/>
</dbReference>
<feature type="transmembrane region" description="Helical" evidence="16">
    <location>
        <begin position="170"/>
        <end position="189"/>
    </location>
</feature>
<evidence type="ECO:0000256" key="9">
    <source>
        <dbReference type="ARBA" id="ARBA00022692"/>
    </source>
</evidence>
<dbReference type="InterPro" id="IPR004358">
    <property type="entry name" value="Sig_transdc_His_kin-like_C"/>
</dbReference>
<keyword evidence="15 16" id="KW-0472">Membrane</keyword>
<evidence type="ECO:0000256" key="14">
    <source>
        <dbReference type="ARBA" id="ARBA00023012"/>
    </source>
</evidence>
<organism evidence="19 20">
    <name type="scientific">Geomobilimonas luticola</name>
    <dbReference type="NCBI Taxonomy" id="1114878"/>
    <lineage>
        <taxon>Bacteria</taxon>
        <taxon>Pseudomonadati</taxon>
        <taxon>Thermodesulfobacteriota</taxon>
        <taxon>Desulfuromonadia</taxon>
        <taxon>Geobacterales</taxon>
        <taxon>Geobacteraceae</taxon>
        <taxon>Geomobilimonas</taxon>
    </lineage>
</organism>
<dbReference type="SUPFAM" id="SSF47384">
    <property type="entry name" value="Homodimeric domain of signal transducing histidine kinase"/>
    <property type="match status" value="1"/>
</dbReference>
<evidence type="ECO:0000256" key="11">
    <source>
        <dbReference type="ARBA" id="ARBA00022777"/>
    </source>
</evidence>
<evidence type="ECO:0000256" key="13">
    <source>
        <dbReference type="ARBA" id="ARBA00022989"/>
    </source>
</evidence>
<evidence type="ECO:0000256" key="15">
    <source>
        <dbReference type="ARBA" id="ARBA00023136"/>
    </source>
</evidence>
<gene>
    <name evidence="19" type="ORF">KI810_16090</name>
</gene>
<comment type="catalytic activity">
    <reaction evidence="1">
        <text>ATP + protein L-histidine = ADP + protein N-phospho-L-histidine.</text>
        <dbReference type="EC" id="2.7.13.3"/>
    </reaction>
</comment>
<dbReference type="CDD" id="cd00082">
    <property type="entry name" value="HisKA"/>
    <property type="match status" value="1"/>
</dbReference>
<dbReference type="InterPro" id="IPR036097">
    <property type="entry name" value="HisK_dim/P_sf"/>
</dbReference>
<dbReference type="NCBIfam" id="TIGR01386">
    <property type="entry name" value="cztS_silS_copS"/>
    <property type="match status" value="1"/>
</dbReference>
<dbReference type="InterPro" id="IPR003660">
    <property type="entry name" value="HAMP_dom"/>
</dbReference>
<proteinExistence type="predicted"/>
<keyword evidence="7" id="KW-0597">Phosphoprotein</keyword>
<dbReference type="InterPro" id="IPR003661">
    <property type="entry name" value="HisK_dim/P_dom"/>
</dbReference>
<keyword evidence="12" id="KW-0067">ATP-binding</keyword>
<dbReference type="EC" id="2.7.13.3" evidence="4"/>
<keyword evidence="20" id="KW-1185">Reference proteome</keyword>
<evidence type="ECO:0000256" key="16">
    <source>
        <dbReference type="SAM" id="Phobius"/>
    </source>
</evidence>
<dbReference type="Gene3D" id="1.10.287.130">
    <property type="match status" value="1"/>
</dbReference>